<reference evidence="10 11" key="1">
    <citation type="journal article" date="2014" name="Agronomy (Basel)">
        <title>A Draft Genome Sequence for Ensete ventricosum, the Drought-Tolerant Tree Against Hunger.</title>
        <authorList>
            <person name="Harrison J."/>
            <person name="Moore K.A."/>
            <person name="Paszkiewicz K."/>
            <person name="Jones T."/>
            <person name="Grant M."/>
            <person name="Ambacheew D."/>
            <person name="Muzemil S."/>
            <person name="Studholme D.J."/>
        </authorList>
    </citation>
    <scope>NUCLEOTIDE SEQUENCE [LARGE SCALE GENOMIC DNA]</scope>
</reference>
<keyword evidence="4" id="KW-0540">Nuclease</keyword>
<dbReference type="PANTHER" id="PTHR33146:SF21">
    <property type="entry name" value="ASPERGILLUS NUCLEASE S1"/>
    <property type="match status" value="1"/>
</dbReference>
<comment type="similarity">
    <text evidence="2">Belongs to the nuclease type I family.</text>
</comment>
<evidence type="ECO:0000256" key="7">
    <source>
        <dbReference type="ARBA" id="ARBA00022801"/>
    </source>
</evidence>
<dbReference type="GO" id="GO:0006308">
    <property type="term" value="P:DNA catabolic process"/>
    <property type="evidence" value="ECO:0007669"/>
    <property type="project" value="InterPro"/>
</dbReference>
<dbReference type="EC" id="3.1.30.1" evidence="3"/>
<evidence type="ECO:0000256" key="3">
    <source>
        <dbReference type="ARBA" id="ARBA00012562"/>
    </source>
</evidence>
<gene>
    <name evidence="10" type="ORF">B296_00018479</name>
</gene>
<organism evidence="10 11">
    <name type="scientific">Ensete ventricosum</name>
    <name type="common">Abyssinian banana</name>
    <name type="synonym">Musa ensete</name>
    <dbReference type="NCBI Taxonomy" id="4639"/>
    <lineage>
        <taxon>Eukaryota</taxon>
        <taxon>Viridiplantae</taxon>
        <taxon>Streptophyta</taxon>
        <taxon>Embryophyta</taxon>
        <taxon>Tracheophyta</taxon>
        <taxon>Spermatophyta</taxon>
        <taxon>Magnoliopsida</taxon>
        <taxon>Liliopsida</taxon>
        <taxon>Zingiberales</taxon>
        <taxon>Musaceae</taxon>
        <taxon>Ensete</taxon>
    </lineage>
</organism>
<dbReference type="Gene3D" id="1.10.575.10">
    <property type="entry name" value="P1 Nuclease"/>
    <property type="match status" value="2"/>
</dbReference>
<dbReference type="InterPro" id="IPR008947">
    <property type="entry name" value="PLipase_C/P1_nuclease_dom_sf"/>
</dbReference>
<dbReference type="GO" id="GO:0000014">
    <property type="term" value="F:single-stranded DNA endodeoxyribonuclease activity"/>
    <property type="evidence" value="ECO:0007669"/>
    <property type="project" value="UniProtKB-ARBA"/>
</dbReference>
<proteinExistence type="inferred from homology"/>
<sequence>MLYVPIWFVPDEVVRRVCAALVAGRAYLRKIGHTCARSVISMQGPSYSCQVGDLAAVCSWADEVRFRYRWSSPLHYANTPGVCNFEYSRDCHNSKGVQDMCVVGAINNYTTQLLSYGDASSGCKNSLPHSADDYFFSRLPVVEKRIAQAGVRLASLLNRVFRRTEEEEVLQLVVQSVDEAHAI</sequence>
<accession>A0A426Z2I8</accession>
<evidence type="ECO:0000256" key="5">
    <source>
        <dbReference type="ARBA" id="ARBA00022723"/>
    </source>
</evidence>
<evidence type="ECO:0000256" key="4">
    <source>
        <dbReference type="ARBA" id="ARBA00022722"/>
    </source>
</evidence>
<evidence type="ECO:0000256" key="8">
    <source>
        <dbReference type="ARBA" id="ARBA00023157"/>
    </source>
</evidence>
<evidence type="ECO:0000313" key="10">
    <source>
        <dbReference type="EMBL" id="RRT58205.1"/>
    </source>
</evidence>
<dbReference type="Proteomes" id="UP000287651">
    <property type="component" value="Unassembled WGS sequence"/>
</dbReference>
<name>A0A426Z2I8_ENSVE</name>
<evidence type="ECO:0000256" key="9">
    <source>
        <dbReference type="ARBA" id="ARBA00023180"/>
    </source>
</evidence>
<evidence type="ECO:0000256" key="1">
    <source>
        <dbReference type="ARBA" id="ARBA00000245"/>
    </source>
</evidence>
<protein>
    <recommendedName>
        <fullName evidence="3">Aspergillus nuclease S1</fullName>
        <ecNumber evidence="3">3.1.30.1</ecNumber>
    </recommendedName>
</protein>
<dbReference type="GO" id="GO:0046872">
    <property type="term" value="F:metal ion binding"/>
    <property type="evidence" value="ECO:0007669"/>
    <property type="project" value="UniProtKB-KW"/>
</dbReference>
<keyword evidence="8" id="KW-1015">Disulfide bond</keyword>
<keyword evidence="9" id="KW-0325">Glycoprotein</keyword>
<dbReference type="GO" id="GO:0003676">
    <property type="term" value="F:nucleic acid binding"/>
    <property type="evidence" value="ECO:0007669"/>
    <property type="project" value="InterPro"/>
</dbReference>
<keyword evidence="5" id="KW-0479">Metal-binding</keyword>
<dbReference type="EMBL" id="AMZH03008800">
    <property type="protein sequence ID" value="RRT58205.1"/>
    <property type="molecule type" value="Genomic_DNA"/>
</dbReference>
<dbReference type="PANTHER" id="PTHR33146">
    <property type="entry name" value="ENDONUCLEASE 4"/>
    <property type="match status" value="1"/>
</dbReference>
<evidence type="ECO:0000256" key="6">
    <source>
        <dbReference type="ARBA" id="ARBA00022759"/>
    </source>
</evidence>
<dbReference type="AlphaFoldDB" id="A0A426Z2I8"/>
<evidence type="ECO:0000313" key="11">
    <source>
        <dbReference type="Proteomes" id="UP000287651"/>
    </source>
</evidence>
<keyword evidence="6" id="KW-0255">Endonuclease</keyword>
<dbReference type="GO" id="GO:0004521">
    <property type="term" value="F:RNA endonuclease activity"/>
    <property type="evidence" value="ECO:0007669"/>
    <property type="project" value="UniProtKB-ARBA"/>
</dbReference>
<comment type="catalytic activity">
    <reaction evidence="1">
        <text>Endonucleolytic cleavage to 5'-phosphomononucleotide and 5'-phosphooligonucleotide end-products.</text>
        <dbReference type="EC" id="3.1.30.1"/>
    </reaction>
</comment>
<keyword evidence="7" id="KW-0378">Hydrolase</keyword>
<dbReference type="InterPro" id="IPR003154">
    <property type="entry name" value="S1/P1nuclease"/>
</dbReference>
<dbReference type="SUPFAM" id="SSF48537">
    <property type="entry name" value="Phospholipase C/P1 nuclease"/>
    <property type="match status" value="2"/>
</dbReference>
<evidence type="ECO:0000256" key="2">
    <source>
        <dbReference type="ARBA" id="ARBA00009547"/>
    </source>
</evidence>
<comment type="caution">
    <text evidence="10">The sequence shown here is derived from an EMBL/GenBank/DDBJ whole genome shotgun (WGS) entry which is preliminary data.</text>
</comment>
<dbReference type="Pfam" id="PF02265">
    <property type="entry name" value="S1-P1_nuclease"/>
    <property type="match status" value="1"/>
</dbReference>